<accession>A0AA36HWD0</accession>
<keyword evidence="3" id="KW-0862">Zinc</keyword>
<feature type="region of interest" description="Disordered" evidence="5">
    <location>
        <begin position="262"/>
        <end position="416"/>
    </location>
</feature>
<dbReference type="AlphaFoldDB" id="A0AA36HWD0"/>
<name>A0AA36HWD0_9DINO</name>
<dbReference type="PANTHER" id="PTHR47181:SF2">
    <property type="entry name" value="BRCA1 C TERMINUS DOMAIN CONTAINING PROTEIN, EXPRESSED"/>
    <property type="match status" value="1"/>
</dbReference>
<dbReference type="EMBL" id="CAUJNA010000405">
    <property type="protein sequence ID" value="CAJ1376568.1"/>
    <property type="molecule type" value="Genomic_DNA"/>
</dbReference>
<proteinExistence type="predicted"/>
<feature type="domain" description="PHD-type" evidence="6">
    <location>
        <begin position="422"/>
        <end position="476"/>
    </location>
</feature>
<feature type="compositionally biased region" description="Low complexity" evidence="5">
    <location>
        <begin position="48"/>
        <end position="66"/>
    </location>
</feature>
<dbReference type="InterPro" id="IPR011011">
    <property type="entry name" value="Znf_FYVE_PHD"/>
</dbReference>
<evidence type="ECO:0000313" key="7">
    <source>
        <dbReference type="EMBL" id="CAJ1376568.1"/>
    </source>
</evidence>
<gene>
    <name evidence="7" type="ORF">EVOR1521_LOCUS5604</name>
</gene>
<keyword evidence="8" id="KW-1185">Reference proteome</keyword>
<evidence type="ECO:0000259" key="6">
    <source>
        <dbReference type="PROSITE" id="PS50016"/>
    </source>
</evidence>
<feature type="compositionally biased region" description="Low complexity" evidence="5">
    <location>
        <begin position="7"/>
        <end position="26"/>
    </location>
</feature>
<organism evidence="7 8">
    <name type="scientific">Effrenium voratum</name>
    <dbReference type="NCBI Taxonomy" id="2562239"/>
    <lineage>
        <taxon>Eukaryota</taxon>
        <taxon>Sar</taxon>
        <taxon>Alveolata</taxon>
        <taxon>Dinophyceae</taxon>
        <taxon>Suessiales</taxon>
        <taxon>Symbiodiniaceae</taxon>
        <taxon>Effrenium</taxon>
    </lineage>
</organism>
<feature type="compositionally biased region" description="Basic residues" evidence="5">
    <location>
        <begin position="298"/>
        <end position="315"/>
    </location>
</feature>
<feature type="compositionally biased region" description="Basic and acidic residues" evidence="5">
    <location>
        <begin position="748"/>
        <end position="763"/>
    </location>
</feature>
<feature type="compositionally biased region" description="Low complexity" evidence="5">
    <location>
        <begin position="364"/>
        <end position="395"/>
    </location>
</feature>
<evidence type="ECO:0000256" key="1">
    <source>
        <dbReference type="ARBA" id="ARBA00022723"/>
    </source>
</evidence>
<dbReference type="InterPro" id="IPR013083">
    <property type="entry name" value="Znf_RING/FYVE/PHD"/>
</dbReference>
<evidence type="ECO:0000256" key="4">
    <source>
        <dbReference type="PROSITE-ProRule" id="PRU00146"/>
    </source>
</evidence>
<dbReference type="GO" id="GO:0008270">
    <property type="term" value="F:zinc ion binding"/>
    <property type="evidence" value="ECO:0007669"/>
    <property type="project" value="UniProtKB-KW"/>
</dbReference>
<dbReference type="InterPro" id="IPR019787">
    <property type="entry name" value="Znf_PHD-finger"/>
</dbReference>
<dbReference type="Proteomes" id="UP001178507">
    <property type="component" value="Unassembled WGS sequence"/>
</dbReference>
<evidence type="ECO:0000256" key="5">
    <source>
        <dbReference type="SAM" id="MobiDB-lite"/>
    </source>
</evidence>
<feature type="region of interest" description="Disordered" evidence="5">
    <location>
        <begin position="1"/>
        <end position="89"/>
    </location>
</feature>
<comment type="caution">
    <text evidence="7">The sequence shown here is derived from an EMBL/GenBank/DDBJ whole genome shotgun (WGS) entry which is preliminary data.</text>
</comment>
<dbReference type="InterPro" id="IPR044254">
    <property type="entry name" value="At4g02110-like"/>
</dbReference>
<dbReference type="Gene3D" id="3.30.40.10">
    <property type="entry name" value="Zinc/RING finger domain, C3HC4 (zinc finger)"/>
    <property type="match status" value="1"/>
</dbReference>
<dbReference type="InterPro" id="IPR001965">
    <property type="entry name" value="Znf_PHD"/>
</dbReference>
<feature type="compositionally biased region" description="Low complexity" evidence="5">
    <location>
        <begin position="316"/>
        <end position="326"/>
    </location>
</feature>
<feature type="compositionally biased region" description="Basic and acidic residues" evidence="5">
    <location>
        <begin position="287"/>
        <end position="297"/>
    </location>
</feature>
<keyword evidence="1" id="KW-0479">Metal-binding</keyword>
<dbReference type="SMART" id="SM00249">
    <property type="entry name" value="PHD"/>
    <property type="match status" value="2"/>
</dbReference>
<evidence type="ECO:0000256" key="3">
    <source>
        <dbReference type="ARBA" id="ARBA00022833"/>
    </source>
</evidence>
<evidence type="ECO:0000256" key="2">
    <source>
        <dbReference type="ARBA" id="ARBA00022771"/>
    </source>
</evidence>
<feature type="region of interest" description="Disordered" evidence="5">
    <location>
        <begin position="713"/>
        <end position="771"/>
    </location>
</feature>
<evidence type="ECO:0000313" key="8">
    <source>
        <dbReference type="Proteomes" id="UP001178507"/>
    </source>
</evidence>
<sequence length="1223" mass="131530">MFPWAQPAPDSAASDGPAAASGSSPSAKRRTGRSGGANLPAARRRRTATSTWRWASSWAKKAGAGAPVPPPPNLSTQPHSHGKVPENDDGFMVRLGTQAGFRGRWYCGRILDPSDVPGAADQCGPEGGPQCHACARFQINYEPDLNDDGYPVKRSTSVKSCYLFYCGRPGVVAGTGGQCGPQEGPQCPSCQRLQESFKASHVNDEGCQVLRGTGESYRGTYYCGRVLGVRAIPGSDGRCGPADGPQCNSCKRFQVSQQIVIDDDPPRVPRTPRVENRISGSTPEPTIKQEVEIERAKPKAKQKPKAKPKAGRKPTRTPVTPVTPVTPLSPTPGTPRKVKEELESPAPRRPRTSKTRGPTPSPSPSSHTPSPSSAASPRSPRSPELPGSPQPASRGSGSGAGPRRVAPHTSPVVMSPRDPTYETLCSECGKADRPAELLLCDLMAPGCHIATHLRCCRPALKAIPQGDWYCTACRAAAATAAVPLVLCSECGSGERPAHLLLCDAMGPGCKIATHLECCQPPLAQVPQEDWFCVQCAPAKVKGTGKGGVAASFRSLGDALKVAAAQLAYLKPFQIASIATAAAHFRLRDPKLLVRLGQSVGSNLDAFSTEQVASVAEAFDVVGHHHKSLAGYIEKILLKDSLSPAEFPDRSRPRLLAAFLIAAAQQEHFARRSRQSLERFAEELTALLRSFEVPPKELVSDRPSSSRAKIRSLIDAMKQAPKPPQPTGSRRPVRRRGRRRPQEAEPQDAELKASESQAPKDRSQADLSMQQLPKPNAAVPTRFAAEQLADLEAIAASLGGKEPKEEKEEAVAPPAAQLGGEMVPGVGFVAGRVRRINGTALEVAAFAPTGSRVVRQRVHASTRHFNPFLGGRHPANLRILRRLKRLERELQLDGATSMPFTEMLRRKRKWYAQPGDVGQKAYRRYADLRAQQSLLWRTLRRYRLGGFDPELARGRFVTASSSTPIALHQASVLSLDQSVVLARALQASELPGSKELLQELGEHSAKAAECCVTPLEKQRALLALSRVTSALAEAKLGSVRLLMALEVQMLRAEVGETRSVRPRAWPRALLAYLRMAKICGGDKDSHARTASAQLAQLLQIGADGRALLWNLSCEDLASFVTALAELLGDAQLLAPRSRFRLRRGLLAGLGSLDAELTGAPLPKGWQRPLETSRGAPPPSSALLPLASATLWLSREGSTQVCAKLGIPAQKVKDLAYAWSGVRYR</sequence>
<dbReference type="PROSITE" id="PS50016">
    <property type="entry name" value="ZF_PHD_2"/>
    <property type="match status" value="2"/>
</dbReference>
<protein>
    <recommendedName>
        <fullName evidence="6">PHD-type domain-containing protein</fullName>
    </recommendedName>
</protein>
<dbReference type="PANTHER" id="PTHR47181">
    <property type="entry name" value="BRCA1 C TERMINUS DOMAIN CONTAINING PROTEIN, EXPRESSED"/>
    <property type="match status" value="1"/>
</dbReference>
<feature type="domain" description="PHD-type" evidence="6">
    <location>
        <begin position="484"/>
        <end position="538"/>
    </location>
</feature>
<keyword evidence="2 4" id="KW-0863">Zinc-finger</keyword>
<dbReference type="Pfam" id="PF00628">
    <property type="entry name" value="PHD"/>
    <property type="match status" value="2"/>
</dbReference>
<reference evidence="7" key="1">
    <citation type="submission" date="2023-08" db="EMBL/GenBank/DDBJ databases">
        <authorList>
            <person name="Chen Y."/>
            <person name="Shah S."/>
            <person name="Dougan E. K."/>
            <person name="Thang M."/>
            <person name="Chan C."/>
        </authorList>
    </citation>
    <scope>NUCLEOTIDE SEQUENCE</scope>
</reference>
<feature type="compositionally biased region" description="Basic and acidic residues" evidence="5">
    <location>
        <begin position="264"/>
        <end position="276"/>
    </location>
</feature>
<dbReference type="Gene3D" id="2.30.30.1150">
    <property type="match status" value="1"/>
</dbReference>
<dbReference type="SUPFAM" id="SSF57903">
    <property type="entry name" value="FYVE/PHD zinc finger"/>
    <property type="match status" value="2"/>
</dbReference>